<feature type="region of interest" description="Disordered" evidence="1">
    <location>
        <begin position="81"/>
        <end position="118"/>
    </location>
</feature>
<evidence type="ECO:0000313" key="3">
    <source>
        <dbReference type="EMBL" id="APB31519.1"/>
    </source>
</evidence>
<feature type="compositionally biased region" description="Low complexity" evidence="1">
    <location>
        <begin position="89"/>
        <end position="107"/>
    </location>
</feature>
<keyword evidence="4" id="KW-1185">Reference proteome</keyword>
<feature type="transmembrane region" description="Helical" evidence="2">
    <location>
        <begin position="59"/>
        <end position="77"/>
    </location>
</feature>
<evidence type="ECO:0000313" key="4">
    <source>
        <dbReference type="Proteomes" id="UP000191200"/>
    </source>
</evidence>
<evidence type="ECO:0000256" key="1">
    <source>
        <dbReference type="SAM" id="MobiDB-lite"/>
    </source>
</evidence>
<protein>
    <submittedName>
        <fullName evidence="3">Uncharacterized protein</fullName>
    </submittedName>
</protein>
<keyword evidence="2" id="KW-0812">Transmembrane</keyword>
<dbReference type="EMBL" id="CP017267">
    <property type="protein sequence ID" value="APB31519.1"/>
    <property type="molecule type" value="Genomic_DNA"/>
</dbReference>
<name>A0A1J0A6H8_9ENTE</name>
<gene>
    <name evidence="3" type="ORF">BHY08_06565</name>
</gene>
<dbReference type="RefSeq" id="WP_071457112.1">
    <property type="nucleotide sequence ID" value="NZ_CP017267.1"/>
</dbReference>
<sequence length="316" mass="35993">MDNNSNDMNRLLQELANQKNKDRKYLLKIEIAKATDRSVKLALQEILDDIEKKEKTSRIIGIIALVVIIGAVLFVLGTRESNSKNTDKSPITSSSSSEVVYSSQSDSTEIKESGKKEVSLTNHQVEEWVSAVWDKRHQNYPDLKDKRLNIRTDDTDKLVYIDVLPPRDKEVDKYSVFRINAKGELEESGYFNPNGGINNWVVVSREFMDTSEVDVKPKITVDQSSSKQSITSDEAIKWVQDYLRSQATEPLDFEEVTFDTQQSSEGLTEIIMYTWNPAHTAKTFVAVYRVNADGKLEEGSIYGHDDWHVVSDEFIK</sequence>
<organism evidence="3 4">
    <name type="scientific">Vagococcus teuberi</name>
    <dbReference type="NCBI Taxonomy" id="519472"/>
    <lineage>
        <taxon>Bacteria</taxon>
        <taxon>Bacillati</taxon>
        <taxon>Bacillota</taxon>
        <taxon>Bacilli</taxon>
        <taxon>Lactobacillales</taxon>
        <taxon>Enterococcaceae</taxon>
        <taxon>Vagococcus</taxon>
    </lineage>
</organism>
<dbReference type="Proteomes" id="UP000191200">
    <property type="component" value="Chromosome"/>
</dbReference>
<reference evidence="3 4" key="1">
    <citation type="submission" date="2016-09" db="EMBL/GenBank/DDBJ databases">
        <title>Vagococcus teuberi sp. nov., isolated from the Malian artisanal sour milk fene.</title>
        <authorList>
            <person name="Wullschleger S."/>
            <person name="Seifert C."/>
            <person name="Baumgartner S."/>
            <person name="Lacroix C."/>
            <person name="Bonfoh B."/>
            <person name="Stevens M.J."/>
            <person name="Meile L."/>
        </authorList>
    </citation>
    <scope>NUCLEOTIDE SEQUENCE [LARGE SCALE GENOMIC DNA]</scope>
    <source>
        <strain evidence="3 4">DSM 21459</strain>
    </source>
</reference>
<keyword evidence="2" id="KW-0472">Membrane</keyword>
<keyword evidence="2" id="KW-1133">Transmembrane helix</keyword>
<dbReference type="AlphaFoldDB" id="A0A1J0A6H8"/>
<dbReference type="OrthoDB" id="2200318at2"/>
<dbReference type="KEGG" id="vte:BHY08_06565"/>
<evidence type="ECO:0000256" key="2">
    <source>
        <dbReference type="SAM" id="Phobius"/>
    </source>
</evidence>
<accession>A0A1J0A6H8</accession>
<proteinExistence type="predicted"/>
<feature type="compositionally biased region" description="Basic and acidic residues" evidence="1">
    <location>
        <begin position="108"/>
        <end position="118"/>
    </location>
</feature>